<dbReference type="Pfam" id="PF00392">
    <property type="entry name" value="GntR"/>
    <property type="match status" value="1"/>
</dbReference>
<evidence type="ECO:0000256" key="2">
    <source>
        <dbReference type="ARBA" id="ARBA00023125"/>
    </source>
</evidence>
<dbReference type="InterPro" id="IPR036390">
    <property type="entry name" value="WH_DNA-bd_sf"/>
</dbReference>
<dbReference type="PATRIC" id="fig|1121326.3.peg.4907"/>
<dbReference type="RefSeq" id="WP_066628151.1">
    <property type="nucleotide sequence ID" value="NZ_FQXL01000033.1"/>
</dbReference>
<dbReference type="OrthoDB" id="9799482at2"/>
<dbReference type="SUPFAM" id="SSF46785">
    <property type="entry name" value="Winged helix' DNA-binding domain"/>
    <property type="match status" value="1"/>
</dbReference>
<dbReference type="SUPFAM" id="SSF48008">
    <property type="entry name" value="GntR ligand-binding domain-like"/>
    <property type="match status" value="1"/>
</dbReference>
<dbReference type="GO" id="GO:0003677">
    <property type="term" value="F:DNA binding"/>
    <property type="evidence" value="ECO:0007669"/>
    <property type="project" value="UniProtKB-KW"/>
</dbReference>
<keyword evidence="3" id="KW-0804">Transcription</keyword>
<evidence type="ECO:0000256" key="3">
    <source>
        <dbReference type="ARBA" id="ARBA00023163"/>
    </source>
</evidence>
<dbReference type="Gene3D" id="1.10.10.10">
    <property type="entry name" value="Winged helix-like DNA-binding domain superfamily/Winged helix DNA-binding domain"/>
    <property type="match status" value="1"/>
</dbReference>
<dbReference type="PROSITE" id="PS50949">
    <property type="entry name" value="HTH_GNTR"/>
    <property type="match status" value="1"/>
</dbReference>
<name>A0A161X6X3_9CLOT</name>
<dbReference type="InterPro" id="IPR008920">
    <property type="entry name" value="TF_FadR/GntR_C"/>
</dbReference>
<dbReference type="Proteomes" id="UP000076603">
    <property type="component" value="Unassembled WGS sequence"/>
</dbReference>
<dbReference type="GO" id="GO:0003700">
    <property type="term" value="F:DNA-binding transcription factor activity"/>
    <property type="evidence" value="ECO:0007669"/>
    <property type="project" value="InterPro"/>
</dbReference>
<evidence type="ECO:0000256" key="1">
    <source>
        <dbReference type="ARBA" id="ARBA00023015"/>
    </source>
</evidence>
<dbReference type="PANTHER" id="PTHR43537">
    <property type="entry name" value="TRANSCRIPTIONAL REGULATOR, GNTR FAMILY"/>
    <property type="match status" value="1"/>
</dbReference>
<keyword evidence="1" id="KW-0805">Transcription regulation</keyword>
<keyword evidence="2" id="KW-0238">DNA-binding</keyword>
<evidence type="ECO:0000313" key="6">
    <source>
        <dbReference type="Proteomes" id="UP000076603"/>
    </source>
</evidence>
<dbReference type="SMART" id="SM00895">
    <property type="entry name" value="FCD"/>
    <property type="match status" value="1"/>
</dbReference>
<accession>A0A161X6X3</accession>
<evidence type="ECO:0000259" key="4">
    <source>
        <dbReference type="PROSITE" id="PS50949"/>
    </source>
</evidence>
<dbReference type="InterPro" id="IPR036388">
    <property type="entry name" value="WH-like_DNA-bd_sf"/>
</dbReference>
<protein>
    <submittedName>
        <fullName evidence="5">HTH-type transcriptional regulator LutR</fullName>
    </submittedName>
</protein>
<dbReference type="InterPro" id="IPR000524">
    <property type="entry name" value="Tscrpt_reg_HTH_GntR"/>
</dbReference>
<dbReference type="Pfam" id="PF07729">
    <property type="entry name" value="FCD"/>
    <property type="match status" value="1"/>
</dbReference>
<dbReference type="Gene3D" id="1.20.120.530">
    <property type="entry name" value="GntR ligand-binding domain-like"/>
    <property type="match status" value="1"/>
</dbReference>
<proteinExistence type="predicted"/>
<dbReference type="EMBL" id="LWAE01000007">
    <property type="protein sequence ID" value="KZL89836.1"/>
    <property type="molecule type" value="Genomic_DNA"/>
</dbReference>
<keyword evidence="6" id="KW-1185">Reference proteome</keyword>
<reference evidence="5 6" key="1">
    <citation type="submission" date="2016-04" db="EMBL/GenBank/DDBJ databases">
        <title>Genome sequence of Clostridium magnum DSM 2767.</title>
        <authorList>
            <person name="Poehlein A."/>
            <person name="Uhlig R."/>
            <person name="Fischer R."/>
            <person name="Bahl H."/>
            <person name="Daniel R."/>
        </authorList>
    </citation>
    <scope>NUCLEOTIDE SEQUENCE [LARGE SCALE GENOMIC DNA]</scope>
    <source>
        <strain evidence="5 6">DSM 2767</strain>
    </source>
</reference>
<dbReference type="PRINTS" id="PR00035">
    <property type="entry name" value="HTHGNTR"/>
</dbReference>
<dbReference type="AlphaFoldDB" id="A0A161X6X3"/>
<dbReference type="STRING" id="1121326.CLMAG_48460"/>
<gene>
    <name evidence="5" type="primary">lutR_3</name>
    <name evidence="5" type="ORF">CLMAG_48460</name>
</gene>
<sequence>MKLPKISRTTLVDKVVEIIIEKIKSGEFKPGEKLPGEIELSTQLGISRPTIREAISYLVGLGIIKRGDLGIQVAGEPTSMMEAQLSSLILVGLETKKLYEARRILEVEIADLAAQRATSEDIEELVRLNERVMEKLYDKEEYWNVECEFHLGVARIADNEVLYLIYKVILDLYKKIEREIFEQKRIIEITPINHEKLIEAIKNGDSSKARNVVDASIINAEEEMLSIRFNEKLNN</sequence>
<comment type="caution">
    <text evidence="5">The sequence shown here is derived from an EMBL/GenBank/DDBJ whole genome shotgun (WGS) entry which is preliminary data.</text>
</comment>
<dbReference type="PANTHER" id="PTHR43537:SF5">
    <property type="entry name" value="UXU OPERON TRANSCRIPTIONAL REGULATOR"/>
    <property type="match status" value="1"/>
</dbReference>
<organism evidence="5 6">
    <name type="scientific">Clostridium magnum DSM 2767</name>
    <dbReference type="NCBI Taxonomy" id="1121326"/>
    <lineage>
        <taxon>Bacteria</taxon>
        <taxon>Bacillati</taxon>
        <taxon>Bacillota</taxon>
        <taxon>Clostridia</taxon>
        <taxon>Eubacteriales</taxon>
        <taxon>Clostridiaceae</taxon>
        <taxon>Clostridium</taxon>
    </lineage>
</organism>
<feature type="domain" description="HTH gntR-type" evidence="4">
    <location>
        <begin position="9"/>
        <end position="76"/>
    </location>
</feature>
<evidence type="ECO:0000313" key="5">
    <source>
        <dbReference type="EMBL" id="KZL89836.1"/>
    </source>
</evidence>
<dbReference type="InterPro" id="IPR011711">
    <property type="entry name" value="GntR_C"/>
</dbReference>
<dbReference type="CDD" id="cd07377">
    <property type="entry name" value="WHTH_GntR"/>
    <property type="match status" value="1"/>
</dbReference>
<dbReference type="SMART" id="SM00345">
    <property type="entry name" value="HTH_GNTR"/>
    <property type="match status" value="1"/>
</dbReference>